<dbReference type="GO" id="GO:0005634">
    <property type="term" value="C:nucleus"/>
    <property type="evidence" value="ECO:0007669"/>
    <property type="project" value="UniProtKB-SubCell"/>
</dbReference>
<dbReference type="CDD" id="cd06257">
    <property type="entry name" value="DnaJ"/>
    <property type="match status" value="1"/>
</dbReference>
<dbReference type="Pfam" id="PF05207">
    <property type="entry name" value="Zn_ribbon_CSL"/>
    <property type="match status" value="1"/>
</dbReference>
<keyword evidence="7" id="KW-1185">Reference proteome</keyword>
<reference evidence="6" key="1">
    <citation type="submission" date="2018-01" db="EMBL/GenBank/DDBJ databases">
        <authorList>
            <person name="Mao J.F."/>
        </authorList>
    </citation>
    <scope>NUCLEOTIDE SEQUENCE</scope>
    <source>
        <strain evidence="6">Huo1</strain>
        <tissue evidence="6">Leaf</tissue>
    </source>
</reference>
<evidence type="ECO:0000256" key="1">
    <source>
        <dbReference type="ARBA" id="ARBA00004123"/>
    </source>
</evidence>
<evidence type="ECO:0000256" key="3">
    <source>
        <dbReference type="ARBA" id="ARBA00023242"/>
    </source>
</evidence>
<evidence type="ECO:0000259" key="4">
    <source>
        <dbReference type="PROSITE" id="PS50076"/>
    </source>
</evidence>
<dbReference type="PANTHER" id="PTHR21454">
    <property type="entry name" value="DPH3 HOMOLOG-RELATED"/>
    <property type="match status" value="1"/>
</dbReference>
<dbReference type="SMART" id="SM00271">
    <property type="entry name" value="DnaJ"/>
    <property type="match status" value="1"/>
</dbReference>
<dbReference type="Proteomes" id="UP000298416">
    <property type="component" value="Unassembled WGS sequence"/>
</dbReference>
<comment type="caution">
    <text evidence="6">The sequence shown here is derived from an EMBL/GenBank/DDBJ whole genome shotgun (WGS) entry which is preliminary data.</text>
</comment>
<gene>
    <name evidence="6" type="ORF">SASPL_134672</name>
</gene>
<evidence type="ECO:0008006" key="8">
    <source>
        <dbReference type="Google" id="ProtNLM"/>
    </source>
</evidence>
<dbReference type="EMBL" id="PNBA02000013">
    <property type="protein sequence ID" value="KAG6402477.1"/>
    <property type="molecule type" value="Genomic_DNA"/>
</dbReference>
<dbReference type="InterPro" id="IPR044248">
    <property type="entry name" value="DPH3/4-like"/>
</dbReference>
<evidence type="ECO:0000313" key="7">
    <source>
        <dbReference type="Proteomes" id="UP000298416"/>
    </source>
</evidence>
<dbReference type="GO" id="GO:0017183">
    <property type="term" value="P:protein histidyl modification to diphthamide"/>
    <property type="evidence" value="ECO:0007669"/>
    <property type="project" value="InterPro"/>
</dbReference>
<accession>A0A8X8ZER4</accession>
<dbReference type="PROSITE" id="PS51074">
    <property type="entry name" value="DPH_MB"/>
    <property type="match status" value="1"/>
</dbReference>
<dbReference type="GO" id="GO:0046872">
    <property type="term" value="F:metal ion binding"/>
    <property type="evidence" value="ECO:0007669"/>
    <property type="project" value="InterPro"/>
</dbReference>
<dbReference type="OrthoDB" id="66964at2759"/>
<protein>
    <recommendedName>
        <fullName evidence="8">DPH4 homolog</fullName>
    </recommendedName>
</protein>
<dbReference type="PROSITE" id="PS50076">
    <property type="entry name" value="DNAJ_2"/>
    <property type="match status" value="1"/>
</dbReference>
<dbReference type="AlphaFoldDB" id="A0A8X8ZER4"/>
<dbReference type="InterPro" id="IPR007872">
    <property type="entry name" value="DPH_MB_dom"/>
</dbReference>
<dbReference type="Pfam" id="PF00226">
    <property type="entry name" value="DnaJ"/>
    <property type="match status" value="1"/>
</dbReference>
<keyword evidence="3" id="KW-0539">Nucleus</keyword>
<sequence>METLWSRERSAEESCVKSYFAFHSITHYEAIGVKEDASQEEIRKTYRSAILALHPDKLLDSSEQSNPHGSEFLEVQRAWKVLGDPGSRALYDRDLRTLRQEAVAAEDVSVGDMMVVEEDEDGGGFDLSYQCRCGDFFCISSCELDEMGSRFSRKRGEVSLHSSSSLPASIVLPCGSCSLKLRLVID</sequence>
<feature type="domain" description="J" evidence="4">
    <location>
        <begin position="26"/>
        <end position="95"/>
    </location>
</feature>
<dbReference type="GO" id="GO:0005829">
    <property type="term" value="C:cytosol"/>
    <property type="evidence" value="ECO:0007669"/>
    <property type="project" value="TreeGrafter"/>
</dbReference>
<feature type="domain" description="DPH-type MB" evidence="5">
    <location>
        <begin position="104"/>
        <end position="186"/>
    </location>
</feature>
<evidence type="ECO:0000259" key="5">
    <source>
        <dbReference type="PROSITE" id="PS51074"/>
    </source>
</evidence>
<dbReference type="PANTHER" id="PTHR21454:SF47">
    <property type="entry name" value="DNAJ HEAT SHOCK N-TERMINAL DOMAIN-CONTAINING PROTEIN"/>
    <property type="match status" value="1"/>
</dbReference>
<comment type="subcellular location">
    <subcellularLocation>
        <location evidence="2">Cytoplasm</location>
    </subcellularLocation>
    <subcellularLocation>
        <location evidence="1">Nucleus</location>
    </subcellularLocation>
</comment>
<proteinExistence type="predicted"/>
<reference evidence="6" key="2">
    <citation type="submission" date="2020-08" db="EMBL/GenBank/DDBJ databases">
        <title>Plant Genome Project.</title>
        <authorList>
            <person name="Zhang R.-G."/>
        </authorList>
    </citation>
    <scope>NUCLEOTIDE SEQUENCE</scope>
    <source>
        <strain evidence="6">Huo1</strain>
        <tissue evidence="6">Leaf</tissue>
    </source>
</reference>
<dbReference type="InterPro" id="IPR001623">
    <property type="entry name" value="DnaJ_domain"/>
</dbReference>
<evidence type="ECO:0000313" key="6">
    <source>
        <dbReference type="EMBL" id="KAG6402477.1"/>
    </source>
</evidence>
<organism evidence="6">
    <name type="scientific">Salvia splendens</name>
    <name type="common">Scarlet sage</name>
    <dbReference type="NCBI Taxonomy" id="180675"/>
    <lineage>
        <taxon>Eukaryota</taxon>
        <taxon>Viridiplantae</taxon>
        <taxon>Streptophyta</taxon>
        <taxon>Embryophyta</taxon>
        <taxon>Tracheophyta</taxon>
        <taxon>Spermatophyta</taxon>
        <taxon>Magnoliopsida</taxon>
        <taxon>eudicotyledons</taxon>
        <taxon>Gunneridae</taxon>
        <taxon>Pentapetalae</taxon>
        <taxon>asterids</taxon>
        <taxon>lamiids</taxon>
        <taxon>Lamiales</taxon>
        <taxon>Lamiaceae</taxon>
        <taxon>Nepetoideae</taxon>
        <taxon>Mentheae</taxon>
        <taxon>Salviinae</taxon>
        <taxon>Salvia</taxon>
        <taxon>Salvia subgen. Calosphace</taxon>
        <taxon>core Calosphace</taxon>
    </lineage>
</organism>
<name>A0A8X8ZER4_SALSN</name>
<evidence type="ECO:0000256" key="2">
    <source>
        <dbReference type="ARBA" id="ARBA00004496"/>
    </source>
</evidence>